<accession>A0ACC1NSD4</accession>
<comment type="caution">
    <text evidence="1">The sequence shown here is derived from an EMBL/GenBank/DDBJ whole genome shotgun (WGS) entry which is preliminary data.</text>
</comment>
<dbReference type="Proteomes" id="UP001143910">
    <property type="component" value="Unassembled WGS sequence"/>
</dbReference>
<organism evidence="1 2">
    <name type="scientific">Zarea fungicola</name>
    <dbReference type="NCBI Taxonomy" id="93591"/>
    <lineage>
        <taxon>Eukaryota</taxon>
        <taxon>Fungi</taxon>
        <taxon>Dikarya</taxon>
        <taxon>Ascomycota</taxon>
        <taxon>Pezizomycotina</taxon>
        <taxon>Sordariomycetes</taxon>
        <taxon>Hypocreomycetidae</taxon>
        <taxon>Hypocreales</taxon>
        <taxon>Cordycipitaceae</taxon>
        <taxon>Zarea</taxon>
    </lineage>
</organism>
<gene>
    <name evidence="1" type="ORF">NQ176_g1516</name>
</gene>
<dbReference type="EMBL" id="JANJQO010000087">
    <property type="protein sequence ID" value="KAJ2982237.1"/>
    <property type="molecule type" value="Genomic_DNA"/>
</dbReference>
<name>A0ACC1NSD4_9HYPO</name>
<proteinExistence type="predicted"/>
<evidence type="ECO:0000313" key="1">
    <source>
        <dbReference type="EMBL" id="KAJ2982237.1"/>
    </source>
</evidence>
<evidence type="ECO:0000313" key="2">
    <source>
        <dbReference type="Proteomes" id="UP001143910"/>
    </source>
</evidence>
<protein>
    <submittedName>
        <fullName evidence="1">Uncharacterized protein</fullName>
    </submittedName>
</protein>
<reference evidence="1" key="1">
    <citation type="submission" date="2022-08" db="EMBL/GenBank/DDBJ databases">
        <title>Genome Sequence of Lecanicillium fungicola.</title>
        <authorList>
            <person name="Buettner E."/>
        </authorList>
    </citation>
    <scope>NUCLEOTIDE SEQUENCE</scope>
    <source>
        <strain evidence="1">Babe33</strain>
    </source>
</reference>
<keyword evidence="2" id="KW-1185">Reference proteome</keyword>
<sequence>MRFLSAAALLTALVSGINGSVIPEAHIGTFDTFTDTKCGHGGKGITVTDKNSQGTLSSDIHSVKAYIPGCALVIWTRGGMWYPLVIRPGDHECHELDGPGRSWNISCP</sequence>